<keyword evidence="2" id="KW-0325">Glycoprotein</keyword>
<keyword evidence="1" id="KW-0732">Signal</keyword>
<dbReference type="Pfam" id="PF14008">
    <property type="entry name" value="Metallophos_C"/>
    <property type="match status" value="1"/>
</dbReference>
<dbReference type="GO" id="GO:0003993">
    <property type="term" value="F:acid phosphatase activity"/>
    <property type="evidence" value="ECO:0007669"/>
    <property type="project" value="UniProtKB-EC"/>
</dbReference>
<dbReference type="EMBL" id="CAJEWN010000564">
    <property type="protein sequence ID" value="CAD2185893.1"/>
    <property type="molecule type" value="Genomic_DNA"/>
</dbReference>
<organism evidence="7 8">
    <name type="scientific">Meloidogyne enterolobii</name>
    <name type="common">Root-knot nematode worm</name>
    <name type="synonym">Meloidogyne mayaguensis</name>
    <dbReference type="NCBI Taxonomy" id="390850"/>
    <lineage>
        <taxon>Eukaryota</taxon>
        <taxon>Metazoa</taxon>
        <taxon>Ecdysozoa</taxon>
        <taxon>Nematoda</taxon>
        <taxon>Chromadorea</taxon>
        <taxon>Rhabditida</taxon>
        <taxon>Tylenchina</taxon>
        <taxon>Tylenchomorpha</taxon>
        <taxon>Tylenchoidea</taxon>
        <taxon>Meloidogynidae</taxon>
        <taxon>Meloidogyninae</taxon>
        <taxon>Meloidogyne</taxon>
    </lineage>
</organism>
<dbReference type="OrthoDB" id="45007at2759"/>
<dbReference type="PANTHER" id="PTHR45867">
    <property type="entry name" value="PURPLE ACID PHOSPHATASE"/>
    <property type="match status" value="1"/>
</dbReference>
<sequence>MNYFRIFLLIFYLIFLYSFKNVLAKEFIKTTLKSKIIPKAIINELPQEKNRIPLRDPFRNVHWKAKDGENVNNRGPFYGQPEQVHLSYGGDPSRIFITWLTFDDTIESIVEYWVDSIQNLKRVEAKMDYFDDGGINKVRRYTHRALLEGISPGIRYFYRVGSQYGWSSIFSFVGLEERPDGGYRFAVYGDMGNVNARSLGKLQREAQNGDFDMILHVGDLAYNLDTDQGNFGDEFMRQIEPAAAYAPYMVVVGNHEYAYNFSHYVNRFTMPNTEHNLFYSFDIGPAHFIAFSTEFYFFLQYGVQQLATQWHWLIQDLEKANKNREKVPWIITMGHRPMYCSDYSGDDCTKYNSIIRTGLPGIHAYALEKLFYKYGVDLELWAHEHTFERMFPVYNRTTFNTSTGNPYVNPPAPVHIVSGSAGCQENTDPFVKDPGPWSAFRSSNYGFSRMHIYNKTHLYFEQTLASNDTVEDHFWLVKQHHRPYSPIDRIRLEREGTYIPHDYCHDKAYCTKYRHSNL</sequence>
<evidence type="ECO:0000259" key="4">
    <source>
        <dbReference type="Pfam" id="PF00149"/>
    </source>
</evidence>
<proteinExistence type="inferred from homology"/>
<dbReference type="SUPFAM" id="SSF56300">
    <property type="entry name" value="Metallo-dependent phosphatases"/>
    <property type="match status" value="1"/>
</dbReference>
<gene>
    <name evidence="7" type="ORF">MENT_LOCUS38348</name>
</gene>
<comment type="similarity">
    <text evidence="3">Belongs to the metallophosphoesterase superfamily. Purple acid phosphatase family.</text>
</comment>
<dbReference type="InterPro" id="IPR029052">
    <property type="entry name" value="Metallo-depent_PP-like"/>
</dbReference>
<evidence type="ECO:0000259" key="5">
    <source>
        <dbReference type="Pfam" id="PF14008"/>
    </source>
</evidence>
<comment type="caution">
    <text evidence="7">The sequence shown here is derived from an EMBL/GenBank/DDBJ whole genome shotgun (WGS) entry which is preliminary data.</text>
</comment>
<dbReference type="InterPro" id="IPR008963">
    <property type="entry name" value="Purple_acid_Pase-like_N"/>
</dbReference>
<evidence type="ECO:0000313" key="7">
    <source>
        <dbReference type="EMBL" id="CAD2185893.1"/>
    </source>
</evidence>
<evidence type="ECO:0000256" key="2">
    <source>
        <dbReference type="ARBA" id="ARBA00023180"/>
    </source>
</evidence>
<dbReference type="Gene3D" id="2.60.40.380">
    <property type="entry name" value="Purple acid phosphatase-like, N-terminal"/>
    <property type="match status" value="1"/>
</dbReference>
<evidence type="ECO:0000313" key="8">
    <source>
        <dbReference type="Proteomes" id="UP000580250"/>
    </source>
</evidence>
<dbReference type="Pfam" id="PF00149">
    <property type="entry name" value="Metallophos"/>
    <property type="match status" value="1"/>
</dbReference>
<comment type="catalytic activity">
    <reaction evidence="3">
        <text>a phosphate monoester + H2O = an alcohol + phosphate</text>
        <dbReference type="Rhea" id="RHEA:15017"/>
        <dbReference type="ChEBI" id="CHEBI:15377"/>
        <dbReference type="ChEBI" id="CHEBI:30879"/>
        <dbReference type="ChEBI" id="CHEBI:43474"/>
        <dbReference type="ChEBI" id="CHEBI:67140"/>
        <dbReference type="EC" id="3.1.3.2"/>
    </reaction>
</comment>
<evidence type="ECO:0000256" key="3">
    <source>
        <dbReference type="RuleBase" id="RU361203"/>
    </source>
</evidence>
<dbReference type="InterPro" id="IPR004843">
    <property type="entry name" value="Calcineurin-like_PHP"/>
</dbReference>
<dbReference type="InterPro" id="IPR015914">
    <property type="entry name" value="PAPs_N"/>
</dbReference>
<protein>
    <recommendedName>
        <fullName evidence="3">Purple acid phosphatase</fullName>
        <ecNumber evidence="3">3.1.3.2</ecNumber>
    </recommendedName>
</protein>
<reference evidence="7 8" key="1">
    <citation type="submission" date="2020-08" db="EMBL/GenBank/DDBJ databases">
        <authorList>
            <person name="Koutsovoulos G."/>
            <person name="Danchin GJ E."/>
        </authorList>
    </citation>
    <scope>NUCLEOTIDE SEQUENCE [LARGE SCALE GENOMIC DNA]</scope>
</reference>
<dbReference type="EC" id="3.1.3.2" evidence="3"/>
<dbReference type="InterPro" id="IPR041792">
    <property type="entry name" value="MPP_PAP"/>
</dbReference>
<accession>A0A6V7WFW3</accession>
<name>A0A6V7WFW3_MELEN</name>
<evidence type="ECO:0000256" key="1">
    <source>
        <dbReference type="ARBA" id="ARBA00022729"/>
    </source>
</evidence>
<dbReference type="AlphaFoldDB" id="A0A6V7WFW3"/>
<dbReference type="GO" id="GO:0046872">
    <property type="term" value="F:metal ion binding"/>
    <property type="evidence" value="ECO:0007669"/>
    <property type="project" value="InterPro"/>
</dbReference>
<dbReference type="CDD" id="cd00839">
    <property type="entry name" value="MPP_PAPs"/>
    <property type="match status" value="1"/>
</dbReference>
<dbReference type="InterPro" id="IPR025733">
    <property type="entry name" value="PAPs_C"/>
</dbReference>
<feature type="domain" description="Purple acid phosphatase N-terminal" evidence="6">
    <location>
        <begin position="81"/>
        <end position="172"/>
    </location>
</feature>
<keyword evidence="3" id="KW-0378">Hydrolase</keyword>
<dbReference type="SUPFAM" id="SSF49363">
    <property type="entry name" value="Purple acid phosphatase, N-terminal domain"/>
    <property type="match status" value="1"/>
</dbReference>
<dbReference type="Proteomes" id="UP000580250">
    <property type="component" value="Unassembled WGS sequence"/>
</dbReference>
<dbReference type="PANTHER" id="PTHR45867:SF3">
    <property type="entry name" value="ACID PHOSPHATASE TYPE 7"/>
    <property type="match status" value="1"/>
</dbReference>
<feature type="domain" description="Purple acid phosphatase C-terminal" evidence="5">
    <location>
        <begin position="412"/>
        <end position="473"/>
    </location>
</feature>
<dbReference type="Gene3D" id="3.60.21.10">
    <property type="match status" value="1"/>
</dbReference>
<evidence type="ECO:0000259" key="6">
    <source>
        <dbReference type="Pfam" id="PF16656"/>
    </source>
</evidence>
<feature type="domain" description="Calcineurin-like phosphoesterase" evidence="4">
    <location>
        <begin position="184"/>
        <end position="386"/>
    </location>
</feature>
<dbReference type="Pfam" id="PF16656">
    <property type="entry name" value="Pur_ac_phosph_N"/>
    <property type="match status" value="1"/>
</dbReference>